<name>A0AAV3Q0T2_LITER</name>
<evidence type="ECO:0000313" key="2">
    <source>
        <dbReference type="Proteomes" id="UP001454036"/>
    </source>
</evidence>
<proteinExistence type="predicted"/>
<evidence type="ECO:0000313" key="1">
    <source>
        <dbReference type="EMBL" id="GAA0157649.1"/>
    </source>
</evidence>
<comment type="caution">
    <text evidence="1">The sequence shown here is derived from an EMBL/GenBank/DDBJ whole genome shotgun (WGS) entry which is preliminary data.</text>
</comment>
<accession>A0AAV3Q0T2</accession>
<dbReference type="Pfam" id="PF14223">
    <property type="entry name" value="Retrotran_gag_2"/>
    <property type="match status" value="1"/>
</dbReference>
<dbReference type="EMBL" id="BAABME010003152">
    <property type="protein sequence ID" value="GAA0157649.1"/>
    <property type="molecule type" value="Genomic_DNA"/>
</dbReference>
<reference evidence="1 2" key="1">
    <citation type="submission" date="2024-01" db="EMBL/GenBank/DDBJ databases">
        <title>The complete chloroplast genome sequence of Lithospermum erythrorhizon: insights into the phylogenetic relationship among Boraginaceae species and the maternal lineages of purple gromwells.</title>
        <authorList>
            <person name="Okada T."/>
            <person name="Watanabe K."/>
        </authorList>
    </citation>
    <scope>NUCLEOTIDE SEQUENCE [LARGE SCALE GENOMIC DNA]</scope>
</reference>
<sequence>MSEHLKFVQPKFDFIKEYKAFEMKEGESIKYIKKLLNLIAINIEGLGKIVPTGELNSKILESITKDFNNKVCVIEEANNVSEILTNELIGNLMVAEMVVARKKVNHIKLTLALKSMKFQKNLLRKMEMMKMLRFP</sequence>
<keyword evidence="2" id="KW-1185">Reference proteome</keyword>
<organism evidence="1 2">
    <name type="scientific">Lithospermum erythrorhizon</name>
    <name type="common">Purple gromwell</name>
    <name type="synonym">Lithospermum officinale var. erythrorhizon</name>
    <dbReference type="NCBI Taxonomy" id="34254"/>
    <lineage>
        <taxon>Eukaryota</taxon>
        <taxon>Viridiplantae</taxon>
        <taxon>Streptophyta</taxon>
        <taxon>Embryophyta</taxon>
        <taxon>Tracheophyta</taxon>
        <taxon>Spermatophyta</taxon>
        <taxon>Magnoliopsida</taxon>
        <taxon>eudicotyledons</taxon>
        <taxon>Gunneridae</taxon>
        <taxon>Pentapetalae</taxon>
        <taxon>asterids</taxon>
        <taxon>lamiids</taxon>
        <taxon>Boraginales</taxon>
        <taxon>Boraginaceae</taxon>
        <taxon>Boraginoideae</taxon>
        <taxon>Lithospermeae</taxon>
        <taxon>Lithospermum</taxon>
    </lineage>
</organism>
<gene>
    <name evidence="1" type="ORF">LIER_14875</name>
</gene>
<protein>
    <submittedName>
        <fullName evidence="1">Uncharacterized protein</fullName>
    </submittedName>
</protein>
<dbReference type="Proteomes" id="UP001454036">
    <property type="component" value="Unassembled WGS sequence"/>
</dbReference>
<dbReference type="AlphaFoldDB" id="A0AAV3Q0T2"/>